<dbReference type="RefSeq" id="XP_013325418.1">
    <property type="nucleotide sequence ID" value="XM_013469964.1"/>
</dbReference>
<gene>
    <name evidence="2" type="ORF">T310_7246</name>
</gene>
<sequence length="139" mass="15343">MNHDLDGALRLATLHRRSEQDNRAATCPRQVTPAGWDSARSHDRRRQANPSRSQLTWGWADLATVQSAGSGPIGRFRLHTSSPTTAVKKLPDPATQYMRLQCSVEGMKIRGNSQKPPLLMANFKQGFGKDTSSAVFPTE</sequence>
<accession>A0A0F4YLS2</accession>
<evidence type="ECO:0000313" key="3">
    <source>
        <dbReference type="Proteomes" id="UP000053958"/>
    </source>
</evidence>
<dbReference type="GeneID" id="25319522"/>
<dbReference type="EMBL" id="LASV01000418">
    <property type="protein sequence ID" value="KKA18806.1"/>
    <property type="molecule type" value="Genomic_DNA"/>
</dbReference>
<dbReference type="AlphaFoldDB" id="A0A0F4YLS2"/>
<reference evidence="2 3" key="1">
    <citation type="submission" date="2015-04" db="EMBL/GenBank/DDBJ databases">
        <authorList>
            <person name="Heijne W.H."/>
            <person name="Fedorova N.D."/>
            <person name="Nierman W.C."/>
            <person name="Vollebregt A.W."/>
            <person name="Zhao Z."/>
            <person name="Wu L."/>
            <person name="Kumar M."/>
            <person name="Stam H."/>
            <person name="van den Berg M.A."/>
            <person name="Pel H.J."/>
        </authorList>
    </citation>
    <scope>NUCLEOTIDE SEQUENCE [LARGE SCALE GENOMIC DNA]</scope>
    <source>
        <strain evidence="2 3">CBS 393.64</strain>
    </source>
</reference>
<evidence type="ECO:0000256" key="1">
    <source>
        <dbReference type="SAM" id="MobiDB-lite"/>
    </source>
</evidence>
<feature type="region of interest" description="Disordered" evidence="1">
    <location>
        <begin position="17"/>
        <end position="53"/>
    </location>
</feature>
<name>A0A0F4YLS2_RASE3</name>
<comment type="caution">
    <text evidence="2">The sequence shown here is derived from an EMBL/GenBank/DDBJ whole genome shotgun (WGS) entry which is preliminary data.</text>
</comment>
<proteinExistence type="predicted"/>
<dbReference type="Proteomes" id="UP000053958">
    <property type="component" value="Unassembled WGS sequence"/>
</dbReference>
<protein>
    <submittedName>
        <fullName evidence="2">Uncharacterized protein</fullName>
    </submittedName>
</protein>
<keyword evidence="3" id="KW-1185">Reference proteome</keyword>
<organism evidence="2 3">
    <name type="scientific">Rasamsonia emersonii (strain ATCC 16479 / CBS 393.64 / IMI 116815)</name>
    <dbReference type="NCBI Taxonomy" id="1408163"/>
    <lineage>
        <taxon>Eukaryota</taxon>
        <taxon>Fungi</taxon>
        <taxon>Dikarya</taxon>
        <taxon>Ascomycota</taxon>
        <taxon>Pezizomycotina</taxon>
        <taxon>Eurotiomycetes</taxon>
        <taxon>Eurotiomycetidae</taxon>
        <taxon>Eurotiales</taxon>
        <taxon>Trichocomaceae</taxon>
        <taxon>Rasamsonia</taxon>
    </lineage>
</organism>
<evidence type="ECO:0000313" key="2">
    <source>
        <dbReference type="EMBL" id="KKA18806.1"/>
    </source>
</evidence>